<accession>A0A6I6MZJ5</accession>
<dbReference type="PANTHER" id="PTHR46732">
    <property type="entry name" value="ATP-DEPENDENT PROTEASE LA (LON) DOMAIN PROTEIN"/>
    <property type="match status" value="1"/>
</dbReference>
<proteinExistence type="predicted"/>
<dbReference type="KEGG" id="tsv:DSM104635_03937"/>
<sequence length="220" mass="23874">MSAFGFRKPADLPQQIALFPLEGAILLPRGVLALNIFEPRYLNMIDDALGGERLIGMIQPATGEEHETIPELADVGTVGRITTFSETDDGRYLVTLTGIARFHMHQEIKAGTPYRQALVSFDGYATDFSPADEHGIDRPSLIASLKSYAGLHGFQVDWDSVEQAPTETVINVAAQICPFDSAAKQALLETVTLPERARALIALLAWDVAADDTQPPGTLQ</sequence>
<dbReference type="EMBL" id="CP047045">
    <property type="protein sequence ID" value="QGZ97072.1"/>
    <property type="molecule type" value="Genomic_DNA"/>
</dbReference>
<organism evidence="2 3">
    <name type="scientific">Terricaulis silvestris</name>
    <dbReference type="NCBI Taxonomy" id="2686094"/>
    <lineage>
        <taxon>Bacteria</taxon>
        <taxon>Pseudomonadati</taxon>
        <taxon>Pseudomonadota</taxon>
        <taxon>Alphaproteobacteria</taxon>
        <taxon>Caulobacterales</taxon>
        <taxon>Caulobacteraceae</taxon>
        <taxon>Terricaulis</taxon>
    </lineage>
</organism>
<name>A0A6I6MZJ5_9CAUL</name>
<dbReference type="EC" id="3.4.21.53" evidence="2"/>
<dbReference type="PANTHER" id="PTHR46732:SF8">
    <property type="entry name" value="ATP-DEPENDENT PROTEASE LA (LON) DOMAIN PROTEIN"/>
    <property type="match status" value="1"/>
</dbReference>
<dbReference type="GO" id="GO:0004252">
    <property type="term" value="F:serine-type endopeptidase activity"/>
    <property type="evidence" value="ECO:0007669"/>
    <property type="project" value="UniProtKB-EC"/>
</dbReference>
<dbReference type="InterPro" id="IPR015947">
    <property type="entry name" value="PUA-like_sf"/>
</dbReference>
<reference evidence="3" key="1">
    <citation type="submission" date="2019-12" db="EMBL/GenBank/DDBJ databases">
        <title>Complete genome of Terracaulis silvestris 0127_4.</title>
        <authorList>
            <person name="Vieira S."/>
            <person name="Riedel T."/>
            <person name="Sproer C."/>
            <person name="Pascual J."/>
            <person name="Boedeker C."/>
            <person name="Overmann J."/>
        </authorList>
    </citation>
    <scope>NUCLEOTIDE SEQUENCE [LARGE SCALE GENOMIC DNA]</scope>
    <source>
        <strain evidence="3">0127_4</strain>
    </source>
</reference>
<evidence type="ECO:0000259" key="1">
    <source>
        <dbReference type="PROSITE" id="PS51787"/>
    </source>
</evidence>
<dbReference type="GO" id="GO:0006508">
    <property type="term" value="P:proteolysis"/>
    <property type="evidence" value="ECO:0007669"/>
    <property type="project" value="UniProtKB-KW"/>
</dbReference>
<dbReference type="RefSeq" id="WP_158767898.1">
    <property type="nucleotide sequence ID" value="NZ_CP047045.1"/>
</dbReference>
<protein>
    <submittedName>
        <fullName evidence="2">Lon protease 2</fullName>
        <ecNumber evidence="2">3.4.21.53</ecNumber>
    </submittedName>
</protein>
<dbReference type="Gene3D" id="2.30.130.40">
    <property type="entry name" value="LON domain-like"/>
    <property type="match status" value="1"/>
</dbReference>
<dbReference type="Pfam" id="PF02190">
    <property type="entry name" value="LON_substr_bdg"/>
    <property type="match status" value="1"/>
</dbReference>
<dbReference type="InterPro" id="IPR003111">
    <property type="entry name" value="Lon_prtase_N"/>
</dbReference>
<dbReference type="Proteomes" id="UP000431269">
    <property type="component" value="Chromosome"/>
</dbReference>
<dbReference type="SUPFAM" id="SSF88697">
    <property type="entry name" value="PUA domain-like"/>
    <property type="match status" value="1"/>
</dbReference>
<keyword evidence="2" id="KW-0645">Protease</keyword>
<evidence type="ECO:0000313" key="2">
    <source>
        <dbReference type="EMBL" id="QGZ97072.1"/>
    </source>
</evidence>
<feature type="domain" description="Lon N-terminal" evidence="1">
    <location>
        <begin position="16"/>
        <end position="208"/>
    </location>
</feature>
<dbReference type="AlphaFoldDB" id="A0A6I6MZJ5"/>
<dbReference type="InterPro" id="IPR046336">
    <property type="entry name" value="Lon_prtase_N_sf"/>
</dbReference>
<dbReference type="PROSITE" id="PS51787">
    <property type="entry name" value="LON_N"/>
    <property type="match status" value="1"/>
</dbReference>
<dbReference type="SMART" id="SM00464">
    <property type="entry name" value="LON"/>
    <property type="match status" value="1"/>
</dbReference>
<gene>
    <name evidence="2" type="primary">lon2</name>
    <name evidence="2" type="ORF">DSM104635_03937</name>
</gene>
<keyword evidence="3" id="KW-1185">Reference proteome</keyword>
<evidence type="ECO:0000313" key="3">
    <source>
        <dbReference type="Proteomes" id="UP000431269"/>
    </source>
</evidence>
<keyword evidence="2" id="KW-0378">Hydrolase</keyword>